<keyword evidence="3" id="KW-1185">Reference proteome</keyword>
<protein>
    <submittedName>
        <fullName evidence="2">Uncharacterized protein</fullName>
    </submittedName>
</protein>
<reference evidence="2" key="5">
    <citation type="journal article" date="2021" name="G3 (Bethesda)">
        <title>Aegilops tauschii genome assembly Aet v5.0 features greater sequence contiguity and improved annotation.</title>
        <authorList>
            <person name="Wang L."/>
            <person name="Zhu T."/>
            <person name="Rodriguez J.C."/>
            <person name="Deal K.R."/>
            <person name="Dubcovsky J."/>
            <person name="McGuire P.E."/>
            <person name="Lux T."/>
            <person name="Spannagl M."/>
            <person name="Mayer K.F.X."/>
            <person name="Baldrich P."/>
            <person name="Meyers B.C."/>
            <person name="Huo N."/>
            <person name="Gu Y.Q."/>
            <person name="Zhou H."/>
            <person name="Devos K.M."/>
            <person name="Bennetzen J.L."/>
            <person name="Unver T."/>
            <person name="Budak H."/>
            <person name="Gulick P.J."/>
            <person name="Galiba G."/>
            <person name="Kalapos B."/>
            <person name="Nelson D.R."/>
            <person name="Li P."/>
            <person name="You F.M."/>
            <person name="Luo M.C."/>
            <person name="Dvorak J."/>
        </authorList>
    </citation>
    <scope>NUCLEOTIDE SEQUENCE [LARGE SCALE GENOMIC DNA]</scope>
    <source>
        <strain evidence="2">cv. AL8/78</strain>
    </source>
</reference>
<accession>A0A452Y3Z3</accession>
<reference evidence="2" key="3">
    <citation type="journal article" date="2017" name="Nature">
        <title>Genome sequence of the progenitor of the wheat D genome Aegilops tauschii.</title>
        <authorList>
            <person name="Luo M.C."/>
            <person name="Gu Y.Q."/>
            <person name="Puiu D."/>
            <person name="Wang H."/>
            <person name="Twardziok S.O."/>
            <person name="Deal K.R."/>
            <person name="Huo N."/>
            <person name="Zhu T."/>
            <person name="Wang L."/>
            <person name="Wang Y."/>
            <person name="McGuire P.E."/>
            <person name="Liu S."/>
            <person name="Long H."/>
            <person name="Ramasamy R.K."/>
            <person name="Rodriguez J.C."/>
            <person name="Van S.L."/>
            <person name="Yuan L."/>
            <person name="Wang Z."/>
            <person name="Xia Z."/>
            <person name="Xiao L."/>
            <person name="Anderson O.D."/>
            <person name="Ouyang S."/>
            <person name="Liang Y."/>
            <person name="Zimin A.V."/>
            <person name="Pertea G."/>
            <person name="Qi P."/>
            <person name="Bennetzen J.L."/>
            <person name="Dai X."/>
            <person name="Dawson M.W."/>
            <person name="Muller H.G."/>
            <person name="Kugler K."/>
            <person name="Rivarola-Duarte L."/>
            <person name="Spannagl M."/>
            <person name="Mayer K.F.X."/>
            <person name="Lu F.H."/>
            <person name="Bevan M.W."/>
            <person name="Leroy P."/>
            <person name="Li P."/>
            <person name="You F.M."/>
            <person name="Sun Q."/>
            <person name="Liu Z."/>
            <person name="Lyons E."/>
            <person name="Wicker T."/>
            <person name="Salzberg S.L."/>
            <person name="Devos K.M."/>
            <person name="Dvorak J."/>
        </authorList>
    </citation>
    <scope>NUCLEOTIDE SEQUENCE [LARGE SCALE GENOMIC DNA]</scope>
    <source>
        <strain evidence="2">cv. AL8/78</strain>
    </source>
</reference>
<proteinExistence type="predicted"/>
<dbReference type="AlphaFoldDB" id="A0A452Y3Z3"/>
<dbReference type="Gramene" id="AET1Gv20279600.2">
    <property type="protein sequence ID" value="AET1Gv20279600.2"/>
    <property type="gene ID" value="AET1Gv20279600"/>
</dbReference>
<evidence type="ECO:0000256" key="1">
    <source>
        <dbReference type="SAM" id="SignalP"/>
    </source>
</evidence>
<evidence type="ECO:0000313" key="3">
    <source>
        <dbReference type="Proteomes" id="UP000015105"/>
    </source>
</evidence>
<reference evidence="3" key="1">
    <citation type="journal article" date="2014" name="Science">
        <title>Ancient hybridizations among the ancestral genomes of bread wheat.</title>
        <authorList>
            <consortium name="International Wheat Genome Sequencing Consortium,"/>
            <person name="Marcussen T."/>
            <person name="Sandve S.R."/>
            <person name="Heier L."/>
            <person name="Spannagl M."/>
            <person name="Pfeifer M."/>
            <person name="Jakobsen K.S."/>
            <person name="Wulff B.B."/>
            <person name="Steuernagel B."/>
            <person name="Mayer K.F."/>
            <person name="Olsen O.A."/>
        </authorList>
    </citation>
    <scope>NUCLEOTIDE SEQUENCE [LARGE SCALE GENOMIC DNA]</scope>
    <source>
        <strain evidence="3">cv. AL8/78</strain>
    </source>
</reference>
<dbReference type="Proteomes" id="UP000015105">
    <property type="component" value="Chromosome 1D"/>
</dbReference>
<feature type="signal peptide" evidence="1">
    <location>
        <begin position="1"/>
        <end position="34"/>
    </location>
</feature>
<feature type="chain" id="PRO_5019460979" evidence="1">
    <location>
        <begin position="35"/>
        <end position="59"/>
    </location>
</feature>
<evidence type="ECO:0000313" key="2">
    <source>
        <dbReference type="EnsemblPlants" id="AET1Gv20279600.2"/>
    </source>
</evidence>
<sequence length="59" mass="6585">MATRRSPATTHHRLLLLLLPLLLIGSFLLPLSSAYRPGDIIPMLRSGQYHGVIRSNHVL</sequence>
<organism evidence="2 3">
    <name type="scientific">Aegilops tauschii subsp. strangulata</name>
    <name type="common">Goatgrass</name>
    <dbReference type="NCBI Taxonomy" id="200361"/>
    <lineage>
        <taxon>Eukaryota</taxon>
        <taxon>Viridiplantae</taxon>
        <taxon>Streptophyta</taxon>
        <taxon>Embryophyta</taxon>
        <taxon>Tracheophyta</taxon>
        <taxon>Spermatophyta</taxon>
        <taxon>Magnoliopsida</taxon>
        <taxon>Liliopsida</taxon>
        <taxon>Poales</taxon>
        <taxon>Poaceae</taxon>
        <taxon>BOP clade</taxon>
        <taxon>Pooideae</taxon>
        <taxon>Triticodae</taxon>
        <taxon>Triticeae</taxon>
        <taxon>Triticinae</taxon>
        <taxon>Aegilops</taxon>
    </lineage>
</organism>
<name>A0A452Y3Z3_AEGTS</name>
<reference evidence="2" key="4">
    <citation type="submission" date="2019-03" db="UniProtKB">
        <authorList>
            <consortium name="EnsemblPlants"/>
        </authorList>
    </citation>
    <scope>IDENTIFICATION</scope>
</reference>
<reference evidence="3" key="2">
    <citation type="journal article" date="2017" name="Nat. Plants">
        <title>The Aegilops tauschii genome reveals multiple impacts of transposons.</title>
        <authorList>
            <person name="Zhao G."/>
            <person name="Zou C."/>
            <person name="Li K."/>
            <person name="Wang K."/>
            <person name="Li T."/>
            <person name="Gao L."/>
            <person name="Zhang X."/>
            <person name="Wang H."/>
            <person name="Yang Z."/>
            <person name="Liu X."/>
            <person name="Jiang W."/>
            <person name="Mao L."/>
            <person name="Kong X."/>
            <person name="Jiao Y."/>
            <person name="Jia J."/>
        </authorList>
    </citation>
    <scope>NUCLEOTIDE SEQUENCE [LARGE SCALE GENOMIC DNA]</scope>
    <source>
        <strain evidence="3">cv. AL8/78</strain>
    </source>
</reference>
<keyword evidence="1" id="KW-0732">Signal</keyword>
<dbReference type="EnsemblPlants" id="AET1Gv20279600.2">
    <property type="protein sequence ID" value="AET1Gv20279600.2"/>
    <property type="gene ID" value="AET1Gv20279600"/>
</dbReference>